<protein>
    <submittedName>
        <fullName evidence="2">Uncharacterized protein</fullName>
    </submittedName>
</protein>
<dbReference type="PANTHER" id="PTHR36804:SF1">
    <property type="entry name" value="OS04G0585600 PROTEIN"/>
    <property type="match status" value="1"/>
</dbReference>
<keyword evidence="3" id="KW-1185">Reference proteome</keyword>
<accession>W9RMI6</accession>
<gene>
    <name evidence="2" type="ORF">L484_015331</name>
</gene>
<evidence type="ECO:0000256" key="1">
    <source>
        <dbReference type="SAM" id="MobiDB-lite"/>
    </source>
</evidence>
<proteinExistence type="predicted"/>
<reference evidence="3" key="1">
    <citation type="submission" date="2013-01" db="EMBL/GenBank/DDBJ databases">
        <title>Draft Genome Sequence of a Mulberry Tree, Morus notabilis C.K. Schneid.</title>
        <authorList>
            <person name="He N."/>
            <person name="Zhao S."/>
        </authorList>
    </citation>
    <scope>NUCLEOTIDE SEQUENCE</scope>
</reference>
<evidence type="ECO:0000313" key="2">
    <source>
        <dbReference type="EMBL" id="EXB81857.1"/>
    </source>
</evidence>
<dbReference type="AlphaFoldDB" id="W9RMI6"/>
<dbReference type="Proteomes" id="UP000030645">
    <property type="component" value="Unassembled WGS sequence"/>
</dbReference>
<feature type="region of interest" description="Disordered" evidence="1">
    <location>
        <begin position="142"/>
        <end position="177"/>
    </location>
</feature>
<dbReference type="EMBL" id="KE344854">
    <property type="protein sequence ID" value="EXB81857.1"/>
    <property type="molecule type" value="Genomic_DNA"/>
</dbReference>
<sequence>MIPLSLNPIQFSSSLKPPIFRPNPSLFKSSPDRKLGPYEVSSDFSNFDFRLLRRKIGVGICRAELSHDAPFIAAIGACMLSSLVLPVAGAPDDDEDGEDAAIDSTDARCGVMRIISFIPYFNWLVRDDDDLQEMREEDEKLKSIFIDKDAPPSQSIQGKLNSNSELPCEGQSSGDKSLQSEYLNKKGKILECDVQESGFQENMGLKKNGSITEATTSTSDKEIVMSKNRTLVKVCQTYSGPLMPDAAETTASERERLLLMKISELQARFLQQQLIAVSSQEENGDRGEGGL</sequence>
<evidence type="ECO:0000313" key="3">
    <source>
        <dbReference type="Proteomes" id="UP000030645"/>
    </source>
</evidence>
<dbReference type="STRING" id="981085.W9RMI6"/>
<name>W9RMI6_9ROSA</name>
<organism evidence="2 3">
    <name type="scientific">Morus notabilis</name>
    <dbReference type="NCBI Taxonomy" id="981085"/>
    <lineage>
        <taxon>Eukaryota</taxon>
        <taxon>Viridiplantae</taxon>
        <taxon>Streptophyta</taxon>
        <taxon>Embryophyta</taxon>
        <taxon>Tracheophyta</taxon>
        <taxon>Spermatophyta</taxon>
        <taxon>Magnoliopsida</taxon>
        <taxon>eudicotyledons</taxon>
        <taxon>Gunneridae</taxon>
        <taxon>Pentapetalae</taxon>
        <taxon>rosids</taxon>
        <taxon>fabids</taxon>
        <taxon>Rosales</taxon>
        <taxon>Moraceae</taxon>
        <taxon>Moreae</taxon>
        <taxon>Morus</taxon>
    </lineage>
</organism>
<dbReference type="PANTHER" id="PTHR36804">
    <property type="entry name" value="OSJNBA0013K16.11 PROTEIN"/>
    <property type="match status" value="1"/>
</dbReference>
<feature type="compositionally biased region" description="Polar residues" evidence="1">
    <location>
        <begin position="152"/>
        <end position="177"/>
    </location>
</feature>